<accession>A0A0F9Y6G4</accession>
<comment type="caution">
    <text evidence="1">The sequence shown here is derived from an EMBL/GenBank/DDBJ whole genome shotgun (WGS) entry which is preliminary data.</text>
</comment>
<dbReference type="InterPro" id="IPR036237">
    <property type="entry name" value="Xyl_isomerase-like_sf"/>
</dbReference>
<evidence type="ECO:0008006" key="2">
    <source>
        <dbReference type="Google" id="ProtNLM"/>
    </source>
</evidence>
<dbReference type="EMBL" id="LAZR01000042">
    <property type="protein sequence ID" value="KKO00219.1"/>
    <property type="molecule type" value="Genomic_DNA"/>
</dbReference>
<name>A0A0F9Y6G4_9ZZZZ</name>
<dbReference type="SUPFAM" id="SSF51658">
    <property type="entry name" value="Xylose isomerase-like"/>
    <property type="match status" value="1"/>
</dbReference>
<gene>
    <name evidence="1" type="ORF">LCGC14_0129850</name>
</gene>
<reference evidence="1" key="1">
    <citation type="journal article" date="2015" name="Nature">
        <title>Complex archaea that bridge the gap between prokaryotes and eukaryotes.</title>
        <authorList>
            <person name="Spang A."/>
            <person name="Saw J.H."/>
            <person name="Jorgensen S.L."/>
            <person name="Zaremba-Niedzwiedzka K."/>
            <person name="Martijn J."/>
            <person name="Lind A.E."/>
            <person name="van Eijk R."/>
            <person name="Schleper C."/>
            <person name="Guy L."/>
            <person name="Ettema T.J."/>
        </authorList>
    </citation>
    <scope>NUCLEOTIDE SEQUENCE</scope>
</reference>
<dbReference type="Gene3D" id="3.20.20.150">
    <property type="entry name" value="Divalent-metal-dependent TIM barrel enzymes"/>
    <property type="match status" value="1"/>
</dbReference>
<evidence type="ECO:0000313" key="1">
    <source>
        <dbReference type="EMBL" id="KKO00219.1"/>
    </source>
</evidence>
<proteinExistence type="predicted"/>
<protein>
    <recommendedName>
        <fullName evidence="2">Xylose isomerase-like TIM barrel domain-containing protein</fullName>
    </recommendedName>
</protein>
<organism evidence="1">
    <name type="scientific">marine sediment metagenome</name>
    <dbReference type="NCBI Taxonomy" id="412755"/>
    <lineage>
        <taxon>unclassified sequences</taxon>
        <taxon>metagenomes</taxon>
        <taxon>ecological metagenomes</taxon>
    </lineage>
</organism>
<dbReference type="AlphaFoldDB" id="A0A0F9Y6G4"/>
<sequence>MNTINYLYPHWGSEHLTAVAFLKLVTEQGFQGIEMNIPRDEIFRDELLQVLKVARKQNVNFISVFQQVLPLKTESVEAYISNVLNRLEDMLPFHPTFINSHTGKDYYSFSENCKVIEAIESFSNKYDIPIYHEIHRGRFTFHSTTTLAYLEKYPKLKLVGDLSHWCVTSESMLQDQEQILKKIFPYIKHIHARVGFEQSPQVNNPFAPEWEDKLNQFIVWWQSIINAQEAMEEFTITPEFGPYPYMPQTPFSQNPLANQQELNIEMRDQLKRNITLV</sequence>